<dbReference type="SUPFAM" id="SSF52047">
    <property type="entry name" value="RNI-like"/>
    <property type="match status" value="1"/>
</dbReference>
<comment type="caution">
    <text evidence="2">The sequence shown here is derived from an EMBL/GenBank/DDBJ whole genome shotgun (WGS) entry which is preliminary data.</text>
</comment>
<sequence>MPLDVDIPPNRSQRLIDEELFSSEMRALQLKTERNACAEISKLPEDVLGEIFTILANSCPLKSWFRINLVCRHWRETALATVALWTKPPTHHHDLTLLMLERSKMADLHINIGPKTSPTTLTALLSNIGRFHTLYMVEHADFVHAMGVLKSLRRQISRLQQLEIYFLDGFLRETSSASSIALRQFDWEVLPLPNLTHLSLQAILLPSPISVQYLLQTLHDMPNLKSLKLCSDIIAHHHSPLASNHLKGFQLPHLLSFQIRWRVTHHQVIYLLSYLHLPRLSYLNISCISNEDMHADGDSDCSSFMRAALFTVSSGDFSTCDTLVLCSDHWFHLIPRQYSGSFKFLSKGLVINFSDYAGFNASTQHFTLEVVAALNDQILSHLVKLELYDSQPPVDEILRLFGRLPNLECIEIDPSDIVTLIKGLSIPLDHPPRTPLRIFPKLKEITLTYVRRADPQMIQAFCDSLKARYHFGAPIQKLFVDTSSVLESSVLHSLEEIGVEVLDISES</sequence>
<dbReference type="Pfam" id="PF12937">
    <property type="entry name" value="F-box-like"/>
    <property type="match status" value="1"/>
</dbReference>
<dbReference type="Proteomes" id="UP000567179">
    <property type="component" value="Unassembled WGS sequence"/>
</dbReference>
<evidence type="ECO:0000313" key="3">
    <source>
        <dbReference type="Proteomes" id="UP000567179"/>
    </source>
</evidence>
<protein>
    <recommendedName>
        <fullName evidence="1">F-box domain-containing protein</fullName>
    </recommendedName>
</protein>
<proteinExistence type="predicted"/>
<feature type="domain" description="F-box" evidence="1">
    <location>
        <begin position="40"/>
        <end position="87"/>
    </location>
</feature>
<organism evidence="2 3">
    <name type="scientific">Psilocybe cf. subviscida</name>
    <dbReference type="NCBI Taxonomy" id="2480587"/>
    <lineage>
        <taxon>Eukaryota</taxon>
        <taxon>Fungi</taxon>
        <taxon>Dikarya</taxon>
        <taxon>Basidiomycota</taxon>
        <taxon>Agaricomycotina</taxon>
        <taxon>Agaricomycetes</taxon>
        <taxon>Agaricomycetidae</taxon>
        <taxon>Agaricales</taxon>
        <taxon>Agaricineae</taxon>
        <taxon>Strophariaceae</taxon>
        <taxon>Psilocybe</taxon>
    </lineage>
</organism>
<keyword evidence="3" id="KW-1185">Reference proteome</keyword>
<dbReference type="OrthoDB" id="3229088at2759"/>
<dbReference type="InterPro" id="IPR001810">
    <property type="entry name" value="F-box_dom"/>
</dbReference>
<dbReference type="InterPro" id="IPR036047">
    <property type="entry name" value="F-box-like_dom_sf"/>
</dbReference>
<name>A0A8H5BLK6_9AGAR</name>
<dbReference type="Gene3D" id="1.20.1280.50">
    <property type="match status" value="1"/>
</dbReference>
<dbReference type="SUPFAM" id="SSF81383">
    <property type="entry name" value="F-box domain"/>
    <property type="match status" value="1"/>
</dbReference>
<dbReference type="AlphaFoldDB" id="A0A8H5BLK6"/>
<evidence type="ECO:0000313" key="2">
    <source>
        <dbReference type="EMBL" id="KAF5325383.1"/>
    </source>
</evidence>
<accession>A0A8H5BLK6</accession>
<evidence type="ECO:0000259" key="1">
    <source>
        <dbReference type="Pfam" id="PF12937"/>
    </source>
</evidence>
<reference evidence="2 3" key="1">
    <citation type="journal article" date="2020" name="ISME J.">
        <title>Uncovering the hidden diversity of litter-decomposition mechanisms in mushroom-forming fungi.</title>
        <authorList>
            <person name="Floudas D."/>
            <person name="Bentzer J."/>
            <person name="Ahren D."/>
            <person name="Johansson T."/>
            <person name="Persson P."/>
            <person name="Tunlid A."/>
        </authorList>
    </citation>
    <scope>NUCLEOTIDE SEQUENCE [LARGE SCALE GENOMIC DNA]</scope>
    <source>
        <strain evidence="2 3">CBS 101986</strain>
    </source>
</reference>
<gene>
    <name evidence="2" type="ORF">D9619_010059</name>
</gene>
<dbReference type="EMBL" id="JAACJJ010000015">
    <property type="protein sequence ID" value="KAF5325383.1"/>
    <property type="molecule type" value="Genomic_DNA"/>
</dbReference>